<keyword evidence="3" id="KW-1185">Reference proteome</keyword>
<comment type="caution">
    <text evidence="2">The sequence shown here is derived from an EMBL/GenBank/DDBJ whole genome shotgun (WGS) entry which is preliminary data.</text>
</comment>
<dbReference type="RefSeq" id="WP_129048899.1">
    <property type="nucleotide sequence ID" value="NZ_SDHX01000002.1"/>
</dbReference>
<name>A0A4Q1C4K0_9BACT</name>
<accession>A0A4Q1C4K0</accession>
<gene>
    <name evidence="2" type="ORF">ESB00_16560</name>
</gene>
<evidence type="ECO:0000313" key="3">
    <source>
        <dbReference type="Proteomes" id="UP000290218"/>
    </source>
</evidence>
<dbReference type="AlphaFoldDB" id="A0A4Q1C4K0"/>
<dbReference type="Proteomes" id="UP000290218">
    <property type="component" value="Unassembled WGS sequence"/>
</dbReference>
<feature type="transmembrane region" description="Helical" evidence="1">
    <location>
        <begin position="78"/>
        <end position="99"/>
    </location>
</feature>
<evidence type="ECO:0000256" key="1">
    <source>
        <dbReference type="SAM" id="Phobius"/>
    </source>
</evidence>
<keyword evidence="1" id="KW-1133">Transmembrane helix</keyword>
<dbReference type="EMBL" id="SDHX01000002">
    <property type="protein sequence ID" value="RXK53310.1"/>
    <property type="molecule type" value="Genomic_DNA"/>
</dbReference>
<protein>
    <submittedName>
        <fullName evidence="2">Uncharacterized protein</fullName>
    </submittedName>
</protein>
<organism evidence="2 3">
    <name type="scientific">Oleiharenicola lentus</name>
    <dbReference type="NCBI Taxonomy" id="2508720"/>
    <lineage>
        <taxon>Bacteria</taxon>
        <taxon>Pseudomonadati</taxon>
        <taxon>Verrucomicrobiota</taxon>
        <taxon>Opitutia</taxon>
        <taxon>Opitutales</taxon>
        <taxon>Opitutaceae</taxon>
        <taxon>Oleiharenicola</taxon>
    </lineage>
</organism>
<keyword evidence="1" id="KW-0812">Transmembrane</keyword>
<proteinExistence type="predicted"/>
<sequence length="120" mass="13314">MKVRAALERHYVLPCCLLLLNLCNEVIAYKAKLIGDDFLRTLFIMGMVLFGASLVAFAVAPGLIWTVQSLRRTSRSTAGSLGEIMFLFGLGGLIFWLYYRNYIHGTEAILPAAWSNGTLP</sequence>
<feature type="transmembrane region" description="Helical" evidence="1">
    <location>
        <begin position="38"/>
        <end position="66"/>
    </location>
</feature>
<reference evidence="2 3" key="1">
    <citation type="submission" date="2019-01" db="EMBL/GenBank/DDBJ databases">
        <title>Lacunisphaera sp. strain TWA-58.</title>
        <authorList>
            <person name="Chen W.-M."/>
        </authorList>
    </citation>
    <scope>NUCLEOTIDE SEQUENCE [LARGE SCALE GENOMIC DNA]</scope>
    <source>
        <strain evidence="2 3">TWA-58</strain>
    </source>
</reference>
<evidence type="ECO:0000313" key="2">
    <source>
        <dbReference type="EMBL" id="RXK53310.1"/>
    </source>
</evidence>
<dbReference type="OrthoDB" id="196100at2"/>
<keyword evidence="1" id="KW-0472">Membrane</keyword>